<dbReference type="AlphaFoldDB" id="A0A411YJT7"/>
<feature type="binding site" evidence="13">
    <location>
        <position position="7"/>
    </location>
    <ligand>
        <name>Mg(2+)</name>
        <dbReference type="ChEBI" id="CHEBI:18420"/>
        <label>1</label>
    </ligand>
</feature>
<dbReference type="Gene3D" id="3.30.420.10">
    <property type="entry name" value="Ribonuclease H-like superfamily/Ribonuclease H"/>
    <property type="match status" value="1"/>
</dbReference>
<sequence>MRVLGVDPGLSRCGLGVIDGTAQRAVLRRAGVVRTAPGDPTASRLADLHRAVRDLIAEERPEAVVVERLFVHANLRTVMSVGQATGVAMLAGAEAGLEVAEYTPTEVKAAISGHGGAEKSQVAYMVRAVLGLAETPEPPDVADALALALCHLRRGIVDLAADGTDQGRAGAGQPAASGDAAGGLSPRLAAAVANAGPGAQVTRPSRGRGAGAPLDDATPGEEASA</sequence>
<evidence type="ECO:0000256" key="4">
    <source>
        <dbReference type="ARBA" id="ARBA00022723"/>
    </source>
</evidence>
<dbReference type="GO" id="GO:0008821">
    <property type="term" value="F:crossover junction DNA endonuclease activity"/>
    <property type="evidence" value="ECO:0007669"/>
    <property type="project" value="UniProtKB-UniRule"/>
</dbReference>
<feature type="binding site" evidence="13">
    <location>
        <position position="140"/>
    </location>
    <ligand>
        <name>Mg(2+)</name>
        <dbReference type="ChEBI" id="CHEBI:18420"/>
        <label>1</label>
    </ligand>
</feature>
<keyword evidence="6 13" id="KW-0227">DNA damage</keyword>
<evidence type="ECO:0000256" key="10">
    <source>
        <dbReference type="ARBA" id="ARBA00023172"/>
    </source>
</evidence>
<dbReference type="PRINTS" id="PR00696">
    <property type="entry name" value="RSOLVASERUVC"/>
</dbReference>
<comment type="function">
    <text evidence="13">The RuvA-RuvB-RuvC complex processes Holliday junction (HJ) DNA during genetic recombination and DNA repair. Endonuclease that resolves HJ intermediates. Cleaves cruciform DNA by making single-stranded nicks across the HJ at symmetrical positions within the homologous arms, yielding a 5'-phosphate and a 3'-hydroxyl group; requires a central core of homology in the junction. The consensus cleavage sequence is 5'-(A/T)TT(C/G)-3'. Cleavage occurs on the 3'-side of the TT dinucleotide at the point of strand exchange. HJ branch migration catalyzed by RuvA-RuvB allows RuvC to scan DNA until it finds its consensus sequence, where it cleaves and resolves the cruciform DNA.</text>
</comment>
<dbReference type="PANTHER" id="PTHR30194">
    <property type="entry name" value="CROSSOVER JUNCTION ENDODEOXYRIBONUCLEASE RUVC"/>
    <property type="match status" value="1"/>
</dbReference>
<evidence type="ECO:0000256" key="5">
    <source>
        <dbReference type="ARBA" id="ARBA00022759"/>
    </source>
</evidence>
<protein>
    <recommendedName>
        <fullName evidence="13 14">Crossover junction endodeoxyribonuclease RuvC</fullName>
        <ecNumber evidence="13 14">3.1.21.10</ecNumber>
    </recommendedName>
    <alternativeName>
        <fullName evidence="13">Holliday junction nuclease RuvC</fullName>
    </alternativeName>
    <alternativeName>
        <fullName evidence="13">Holliday junction resolvase RuvC</fullName>
    </alternativeName>
</protein>
<feature type="active site" evidence="13">
    <location>
        <position position="67"/>
    </location>
</feature>
<evidence type="ECO:0000256" key="14">
    <source>
        <dbReference type="NCBIfam" id="TIGR00228"/>
    </source>
</evidence>
<dbReference type="InterPro" id="IPR002176">
    <property type="entry name" value="X-over_junc_endoDNase_RuvC"/>
</dbReference>
<comment type="subunit">
    <text evidence="13">Homodimer which binds Holliday junction (HJ) DNA. The HJ becomes 2-fold symmetrical on binding to RuvC with unstacked arms; it has a different conformation from HJ DNA in complex with RuvA. In the full resolvosome a probable DNA-RuvA(4)-RuvB(12)-RuvC(2) complex forms which resolves the HJ.</text>
</comment>
<dbReference type="PROSITE" id="PS01321">
    <property type="entry name" value="RUVC"/>
    <property type="match status" value="1"/>
</dbReference>
<evidence type="ECO:0000256" key="1">
    <source>
        <dbReference type="ARBA" id="ARBA00009518"/>
    </source>
</evidence>
<feature type="binding site" evidence="13">
    <location>
        <position position="67"/>
    </location>
    <ligand>
        <name>Mg(2+)</name>
        <dbReference type="ChEBI" id="CHEBI:18420"/>
        <label>2</label>
    </ligand>
</feature>
<dbReference type="InterPro" id="IPR020563">
    <property type="entry name" value="X-over_junc_endoDNase_Mg_BS"/>
</dbReference>
<dbReference type="HAMAP" id="MF_00034">
    <property type="entry name" value="RuvC"/>
    <property type="match status" value="1"/>
</dbReference>
<keyword evidence="7 13" id="KW-0378">Hydrolase</keyword>
<dbReference type="NCBIfam" id="TIGR00228">
    <property type="entry name" value="ruvC"/>
    <property type="match status" value="1"/>
</dbReference>
<dbReference type="GO" id="GO:0006281">
    <property type="term" value="P:DNA repair"/>
    <property type="evidence" value="ECO:0007669"/>
    <property type="project" value="UniProtKB-UniRule"/>
</dbReference>
<dbReference type="OrthoDB" id="9805499at2"/>
<keyword evidence="5 13" id="KW-0255">Endonuclease</keyword>
<dbReference type="GO" id="GO:0003677">
    <property type="term" value="F:DNA binding"/>
    <property type="evidence" value="ECO:0007669"/>
    <property type="project" value="UniProtKB-KW"/>
</dbReference>
<reference evidence="16 17" key="1">
    <citation type="submission" date="2019-01" db="EMBL/GenBank/DDBJ databases">
        <title>Egibacter rhizosphaerae EGI 80759T.</title>
        <authorList>
            <person name="Chen D.-D."/>
            <person name="Tian Y."/>
            <person name="Jiao J.-Y."/>
            <person name="Zhang X.-T."/>
            <person name="Zhang Y.-G."/>
            <person name="Zhang Y."/>
            <person name="Xiao M."/>
            <person name="Shu W.-S."/>
            <person name="Li W.-J."/>
        </authorList>
    </citation>
    <scope>NUCLEOTIDE SEQUENCE [LARGE SCALE GENOMIC DNA]</scope>
    <source>
        <strain evidence="16 17">EGI 80759</strain>
    </source>
</reference>
<keyword evidence="9 13" id="KW-0238">DNA-binding</keyword>
<comment type="subcellular location">
    <subcellularLocation>
        <location evidence="13">Cytoplasm</location>
    </subcellularLocation>
</comment>
<dbReference type="GO" id="GO:0006310">
    <property type="term" value="P:DNA recombination"/>
    <property type="evidence" value="ECO:0007669"/>
    <property type="project" value="UniProtKB-UniRule"/>
</dbReference>
<comment type="catalytic activity">
    <reaction evidence="12 13">
        <text>Endonucleolytic cleavage at a junction such as a reciprocal single-stranded crossover between two homologous DNA duplexes (Holliday junction).</text>
        <dbReference type="EC" id="3.1.21.10"/>
    </reaction>
</comment>
<evidence type="ECO:0000256" key="12">
    <source>
        <dbReference type="ARBA" id="ARBA00029354"/>
    </source>
</evidence>
<proteinExistence type="inferred from homology"/>
<evidence type="ECO:0000256" key="7">
    <source>
        <dbReference type="ARBA" id="ARBA00022801"/>
    </source>
</evidence>
<accession>A0A411YJT7</accession>
<evidence type="ECO:0000313" key="16">
    <source>
        <dbReference type="EMBL" id="QBI21465.1"/>
    </source>
</evidence>
<dbReference type="PANTHER" id="PTHR30194:SF3">
    <property type="entry name" value="CROSSOVER JUNCTION ENDODEOXYRIBONUCLEASE RUVC"/>
    <property type="match status" value="1"/>
</dbReference>
<keyword evidence="8 13" id="KW-0460">Magnesium</keyword>
<dbReference type="Proteomes" id="UP000291469">
    <property type="component" value="Chromosome"/>
</dbReference>
<dbReference type="GO" id="GO:0000287">
    <property type="term" value="F:magnesium ion binding"/>
    <property type="evidence" value="ECO:0007669"/>
    <property type="project" value="UniProtKB-UniRule"/>
</dbReference>
<dbReference type="GO" id="GO:0048476">
    <property type="term" value="C:Holliday junction resolvase complex"/>
    <property type="evidence" value="ECO:0007669"/>
    <property type="project" value="UniProtKB-UniRule"/>
</dbReference>
<evidence type="ECO:0000256" key="6">
    <source>
        <dbReference type="ARBA" id="ARBA00022763"/>
    </source>
</evidence>
<evidence type="ECO:0000256" key="8">
    <source>
        <dbReference type="ARBA" id="ARBA00022842"/>
    </source>
</evidence>
<evidence type="ECO:0000256" key="3">
    <source>
        <dbReference type="ARBA" id="ARBA00022722"/>
    </source>
</evidence>
<comment type="cofactor">
    <cofactor evidence="13">
        <name>Mg(2+)</name>
        <dbReference type="ChEBI" id="CHEBI:18420"/>
    </cofactor>
    <text evidence="13">Binds 2 Mg(2+) ion per subunit.</text>
</comment>
<dbReference type="GO" id="GO:0005737">
    <property type="term" value="C:cytoplasm"/>
    <property type="evidence" value="ECO:0007669"/>
    <property type="project" value="UniProtKB-SubCell"/>
</dbReference>
<keyword evidence="3 13" id="KW-0540">Nuclease</keyword>
<feature type="region of interest" description="Disordered" evidence="15">
    <location>
        <begin position="191"/>
        <end position="225"/>
    </location>
</feature>
<dbReference type="CDD" id="cd16962">
    <property type="entry name" value="RuvC"/>
    <property type="match status" value="1"/>
</dbReference>
<dbReference type="KEGG" id="erz:ER308_19090"/>
<dbReference type="EMBL" id="CP036402">
    <property type="protein sequence ID" value="QBI21465.1"/>
    <property type="molecule type" value="Genomic_DNA"/>
</dbReference>
<keyword evidence="10 13" id="KW-0233">DNA recombination</keyword>
<evidence type="ECO:0000256" key="15">
    <source>
        <dbReference type="SAM" id="MobiDB-lite"/>
    </source>
</evidence>
<dbReference type="FunFam" id="3.30.420.10:FF:000002">
    <property type="entry name" value="Crossover junction endodeoxyribonuclease RuvC"/>
    <property type="match status" value="1"/>
</dbReference>
<evidence type="ECO:0000313" key="17">
    <source>
        <dbReference type="Proteomes" id="UP000291469"/>
    </source>
</evidence>
<evidence type="ECO:0000256" key="9">
    <source>
        <dbReference type="ARBA" id="ARBA00023125"/>
    </source>
</evidence>
<evidence type="ECO:0000256" key="13">
    <source>
        <dbReference type="HAMAP-Rule" id="MF_00034"/>
    </source>
</evidence>
<keyword evidence="4 13" id="KW-0479">Metal-binding</keyword>
<gene>
    <name evidence="13 16" type="primary">ruvC</name>
    <name evidence="16" type="ORF">ER308_19090</name>
</gene>
<evidence type="ECO:0000256" key="2">
    <source>
        <dbReference type="ARBA" id="ARBA00022490"/>
    </source>
</evidence>
<comment type="similarity">
    <text evidence="1 13">Belongs to the RuvC family.</text>
</comment>
<dbReference type="EC" id="3.1.21.10" evidence="13 14"/>
<dbReference type="InterPro" id="IPR012337">
    <property type="entry name" value="RNaseH-like_sf"/>
</dbReference>
<feature type="active site" evidence="13">
    <location>
        <position position="7"/>
    </location>
</feature>
<keyword evidence="17" id="KW-1185">Reference proteome</keyword>
<feature type="active site" evidence="13">
    <location>
        <position position="140"/>
    </location>
</feature>
<dbReference type="SUPFAM" id="SSF53098">
    <property type="entry name" value="Ribonuclease H-like"/>
    <property type="match status" value="1"/>
</dbReference>
<evidence type="ECO:0000256" key="11">
    <source>
        <dbReference type="ARBA" id="ARBA00023204"/>
    </source>
</evidence>
<name>A0A411YJT7_9ACTN</name>
<keyword evidence="11 13" id="KW-0234">DNA repair</keyword>
<keyword evidence="2 13" id="KW-0963">Cytoplasm</keyword>
<organism evidence="16 17">
    <name type="scientific">Egibacter rhizosphaerae</name>
    <dbReference type="NCBI Taxonomy" id="1670831"/>
    <lineage>
        <taxon>Bacteria</taxon>
        <taxon>Bacillati</taxon>
        <taxon>Actinomycetota</taxon>
        <taxon>Nitriliruptoria</taxon>
        <taxon>Egibacterales</taxon>
        <taxon>Egibacteraceae</taxon>
        <taxon>Egibacter</taxon>
    </lineage>
</organism>
<dbReference type="InterPro" id="IPR036397">
    <property type="entry name" value="RNaseH_sf"/>
</dbReference>
<dbReference type="Pfam" id="PF02075">
    <property type="entry name" value="RuvC"/>
    <property type="match status" value="1"/>
</dbReference>